<evidence type="ECO:0000313" key="3">
    <source>
        <dbReference type="Proteomes" id="UP001500221"/>
    </source>
</evidence>
<dbReference type="Pfam" id="PF01872">
    <property type="entry name" value="RibD_C"/>
    <property type="match status" value="1"/>
</dbReference>
<proteinExistence type="predicted"/>
<organism evidence="2 3">
    <name type="scientific">Nocardioides marinquilinus</name>
    <dbReference type="NCBI Taxonomy" id="1210400"/>
    <lineage>
        <taxon>Bacteria</taxon>
        <taxon>Bacillati</taxon>
        <taxon>Actinomycetota</taxon>
        <taxon>Actinomycetes</taxon>
        <taxon>Propionibacteriales</taxon>
        <taxon>Nocardioidaceae</taxon>
        <taxon>Nocardioides</taxon>
    </lineage>
</organism>
<dbReference type="InterPro" id="IPR002734">
    <property type="entry name" value="RibDG_C"/>
</dbReference>
<protein>
    <submittedName>
        <fullName evidence="2">Dihydrofolate reductase family protein</fullName>
    </submittedName>
</protein>
<dbReference type="Gene3D" id="3.40.430.10">
    <property type="entry name" value="Dihydrofolate Reductase, subunit A"/>
    <property type="match status" value="1"/>
</dbReference>
<evidence type="ECO:0000313" key="2">
    <source>
        <dbReference type="EMBL" id="GAA5144157.1"/>
    </source>
</evidence>
<dbReference type="InterPro" id="IPR024072">
    <property type="entry name" value="DHFR-like_dom_sf"/>
</dbReference>
<dbReference type="EMBL" id="BAABKG010000001">
    <property type="protein sequence ID" value="GAA5144157.1"/>
    <property type="molecule type" value="Genomic_DNA"/>
</dbReference>
<dbReference type="PANTHER" id="PTHR38011:SF11">
    <property type="entry name" value="2,5-DIAMINO-6-RIBOSYLAMINO-4(3H)-PYRIMIDINONE 5'-PHOSPHATE REDUCTASE"/>
    <property type="match status" value="1"/>
</dbReference>
<accession>A0ABP9PDS8</accession>
<name>A0ABP9PDS8_9ACTN</name>
<dbReference type="SUPFAM" id="SSF53597">
    <property type="entry name" value="Dihydrofolate reductase-like"/>
    <property type="match status" value="1"/>
</dbReference>
<reference evidence="3" key="1">
    <citation type="journal article" date="2019" name="Int. J. Syst. Evol. Microbiol.">
        <title>The Global Catalogue of Microorganisms (GCM) 10K type strain sequencing project: providing services to taxonomists for standard genome sequencing and annotation.</title>
        <authorList>
            <consortium name="The Broad Institute Genomics Platform"/>
            <consortium name="The Broad Institute Genome Sequencing Center for Infectious Disease"/>
            <person name="Wu L."/>
            <person name="Ma J."/>
        </authorList>
    </citation>
    <scope>NUCLEOTIDE SEQUENCE [LARGE SCALE GENOMIC DNA]</scope>
    <source>
        <strain evidence="3">JCM 18459</strain>
    </source>
</reference>
<dbReference type="Proteomes" id="UP001500221">
    <property type="component" value="Unassembled WGS sequence"/>
</dbReference>
<comment type="caution">
    <text evidence="2">The sequence shown here is derived from an EMBL/GenBank/DDBJ whole genome shotgun (WGS) entry which is preliminary data.</text>
</comment>
<evidence type="ECO:0000259" key="1">
    <source>
        <dbReference type="Pfam" id="PF01872"/>
    </source>
</evidence>
<keyword evidence="3" id="KW-1185">Reference proteome</keyword>
<dbReference type="PANTHER" id="PTHR38011">
    <property type="entry name" value="DIHYDROFOLATE REDUCTASE FAMILY PROTEIN (AFU_ORTHOLOGUE AFUA_8G06820)"/>
    <property type="match status" value="1"/>
</dbReference>
<dbReference type="InterPro" id="IPR050765">
    <property type="entry name" value="Riboflavin_Biosynth_HTPR"/>
</dbReference>
<gene>
    <name evidence="2" type="ORF">GCM10023340_11320</name>
</gene>
<sequence length="182" mass="20147">MITQNITLDGSVEMLGDWFDDQAQADDPALTAENRRQDGAADALLVGRQTFTDFRGYWRDLADDATGVSDYLNGVQKYVVTSTLADDDLDWAHSTALRGDVVEEVGALKEAEGRDIVCTGSLSLLPTLIEAGLVDEYRLWMHPVVQGRGRRLFPDGWQAPRLRLLETQSFADGQALLKYAAR</sequence>
<feature type="domain" description="Bacterial bifunctional deaminase-reductase C-terminal" evidence="1">
    <location>
        <begin position="5"/>
        <end position="173"/>
    </location>
</feature>